<dbReference type="RefSeq" id="WP_183775445.1">
    <property type="nucleotide sequence ID" value="NZ_JACHFW010000012.1"/>
</dbReference>
<comment type="caution">
    <text evidence="2">The sequence shown here is derived from an EMBL/GenBank/DDBJ whole genome shotgun (WGS) entry which is preliminary data.</text>
</comment>
<keyword evidence="1" id="KW-0812">Transmembrane</keyword>
<evidence type="ECO:0000256" key="1">
    <source>
        <dbReference type="SAM" id="Phobius"/>
    </source>
</evidence>
<evidence type="ECO:0000313" key="2">
    <source>
        <dbReference type="EMBL" id="MBB5265515.1"/>
    </source>
</evidence>
<accession>A0A7W8HC19</accession>
<keyword evidence="1" id="KW-1133">Transmembrane helix</keyword>
<keyword evidence="3" id="KW-1185">Reference proteome</keyword>
<evidence type="ECO:0000313" key="3">
    <source>
        <dbReference type="Proteomes" id="UP000543642"/>
    </source>
</evidence>
<organism evidence="2 3">
    <name type="scientific">Catenibacillus scindens</name>
    <dbReference type="NCBI Taxonomy" id="673271"/>
    <lineage>
        <taxon>Bacteria</taxon>
        <taxon>Bacillati</taxon>
        <taxon>Bacillota</taxon>
        <taxon>Clostridia</taxon>
        <taxon>Lachnospirales</taxon>
        <taxon>Lachnospiraceae</taxon>
        <taxon>Catenibacillus</taxon>
    </lineage>
</organism>
<name>A0A7W8HC19_9FIRM</name>
<dbReference type="EMBL" id="JACHFW010000012">
    <property type="protein sequence ID" value="MBB5265515.1"/>
    <property type="molecule type" value="Genomic_DNA"/>
</dbReference>
<dbReference type="Proteomes" id="UP000543642">
    <property type="component" value="Unassembled WGS sequence"/>
</dbReference>
<feature type="transmembrane region" description="Helical" evidence="1">
    <location>
        <begin position="43"/>
        <end position="59"/>
    </location>
</feature>
<sequence length="104" mass="11262">MRVILFILKIIGRILLIPVWLILAFIGVCVSAVVNIYCVAKGLVGLLLGAMLVCTFIWYRTQFMNYILLGVAEFMLAGVLAAGAFILALVTEARDGVGRFIIGG</sequence>
<feature type="transmembrane region" description="Helical" evidence="1">
    <location>
        <begin position="12"/>
        <end position="37"/>
    </location>
</feature>
<gene>
    <name evidence="2" type="ORF">HNP82_002661</name>
</gene>
<reference evidence="2 3" key="1">
    <citation type="submission" date="2020-08" db="EMBL/GenBank/DDBJ databases">
        <title>Genomic Encyclopedia of Type Strains, Phase IV (KMG-IV): sequencing the most valuable type-strain genomes for metagenomic binning, comparative biology and taxonomic classification.</title>
        <authorList>
            <person name="Goeker M."/>
        </authorList>
    </citation>
    <scope>NUCLEOTIDE SEQUENCE [LARGE SCALE GENOMIC DNA]</scope>
    <source>
        <strain evidence="2 3">DSM 106146</strain>
    </source>
</reference>
<dbReference type="AlphaFoldDB" id="A0A7W8HC19"/>
<protein>
    <submittedName>
        <fullName evidence="2">Uncharacterized protein</fullName>
    </submittedName>
</protein>
<keyword evidence="1" id="KW-0472">Membrane</keyword>
<proteinExistence type="predicted"/>
<feature type="transmembrane region" description="Helical" evidence="1">
    <location>
        <begin position="66"/>
        <end position="90"/>
    </location>
</feature>